<feature type="transmembrane region" description="Helical" evidence="10">
    <location>
        <begin position="36"/>
        <end position="59"/>
    </location>
</feature>
<evidence type="ECO:0000256" key="7">
    <source>
        <dbReference type="ARBA" id="ARBA00023136"/>
    </source>
</evidence>
<dbReference type="GO" id="GO:0005549">
    <property type="term" value="F:odorant binding"/>
    <property type="evidence" value="ECO:0007669"/>
    <property type="project" value="InterPro"/>
</dbReference>
<keyword evidence="6 10" id="KW-1133">Transmembrane helix</keyword>
<organism evidence="11 12">
    <name type="scientific">Diachasma alloeum</name>
    <dbReference type="NCBI Taxonomy" id="454923"/>
    <lineage>
        <taxon>Eukaryota</taxon>
        <taxon>Metazoa</taxon>
        <taxon>Ecdysozoa</taxon>
        <taxon>Arthropoda</taxon>
        <taxon>Hexapoda</taxon>
        <taxon>Insecta</taxon>
        <taxon>Pterygota</taxon>
        <taxon>Neoptera</taxon>
        <taxon>Endopterygota</taxon>
        <taxon>Hymenoptera</taxon>
        <taxon>Apocrita</taxon>
        <taxon>Ichneumonoidea</taxon>
        <taxon>Braconidae</taxon>
        <taxon>Opiinae</taxon>
        <taxon>Diachasma</taxon>
    </lineage>
</organism>
<evidence type="ECO:0000256" key="4">
    <source>
        <dbReference type="ARBA" id="ARBA00022692"/>
    </source>
</evidence>
<keyword evidence="2" id="KW-1003">Cell membrane</keyword>
<dbReference type="GO" id="GO:0005886">
    <property type="term" value="C:plasma membrane"/>
    <property type="evidence" value="ECO:0007669"/>
    <property type="project" value="UniProtKB-SubCell"/>
</dbReference>
<dbReference type="OrthoDB" id="7539170at2759"/>
<comment type="subcellular location">
    <subcellularLocation>
        <location evidence="1 10">Cell membrane</location>
        <topology evidence="1 10">Multi-pass membrane protein</topology>
    </subcellularLocation>
</comment>
<feature type="transmembrane region" description="Helical" evidence="10">
    <location>
        <begin position="129"/>
        <end position="147"/>
    </location>
</feature>
<dbReference type="GO" id="GO:0004984">
    <property type="term" value="F:olfactory receptor activity"/>
    <property type="evidence" value="ECO:0007669"/>
    <property type="project" value="InterPro"/>
</dbReference>
<keyword evidence="5 10" id="KW-0552">Olfaction</keyword>
<keyword evidence="9 10" id="KW-0807">Transducer</keyword>
<comment type="caution">
    <text evidence="10">Lacks conserved residue(s) required for the propagation of feature annotation.</text>
</comment>
<evidence type="ECO:0000256" key="5">
    <source>
        <dbReference type="ARBA" id="ARBA00022725"/>
    </source>
</evidence>
<dbReference type="Pfam" id="PF02949">
    <property type="entry name" value="7tm_6"/>
    <property type="match status" value="1"/>
</dbReference>
<keyword evidence="12" id="KW-1185">Reference proteome</keyword>
<evidence type="ECO:0000256" key="2">
    <source>
        <dbReference type="ARBA" id="ARBA00022475"/>
    </source>
</evidence>
<dbReference type="Proteomes" id="UP000297026">
    <property type="component" value="Unassembled WGS sequence"/>
</dbReference>
<dbReference type="EMBL" id="ML158975">
    <property type="protein sequence ID" value="THK33182.1"/>
    <property type="molecule type" value="Genomic_DNA"/>
</dbReference>
<dbReference type="InterPro" id="IPR004117">
    <property type="entry name" value="7tm6_olfct_rcpt"/>
</dbReference>
<dbReference type="PANTHER" id="PTHR21137:SF3">
    <property type="entry name" value="ODORANT RECEPTOR 30A-RELATED"/>
    <property type="match status" value="1"/>
</dbReference>
<accession>A0A4E0RK88</accession>
<evidence type="ECO:0000256" key="6">
    <source>
        <dbReference type="ARBA" id="ARBA00022989"/>
    </source>
</evidence>
<name>A0A4E0RK88_9HYME</name>
<keyword evidence="3 10" id="KW-0716">Sensory transduction</keyword>
<keyword evidence="4 10" id="KW-0812">Transmembrane</keyword>
<comment type="similarity">
    <text evidence="10">Belongs to the insect chemoreceptor superfamily. Heteromeric odorant receptor channel (TC 1.A.69) family.</text>
</comment>
<evidence type="ECO:0000256" key="3">
    <source>
        <dbReference type="ARBA" id="ARBA00022606"/>
    </source>
</evidence>
<dbReference type="KEGG" id="dam:107043842"/>
<sequence length="413" mass="47358">MTSTKRGKLPMKVTYFFLSCVGFGVAETEYDRKLLNISLCAFLLLSTASIYFTATNFYLKLNRGIISETIEASFPLLTSSLTHFKLVLFTLQRTPYEHLLQRTNETLWIQSSTEYGEIVLEKCERQAQLFLFIFVILGHASGVGWIFEPLFLNMRSNSSTRHLPTEVIIGVPLFESPNYEIFFAVNALGIYIITILYFCFDFYLVLVNIFIVGQFEILRQRFEIIYSVKPNQSVIKNGHDNGKNNHRQLATMDYISQEFKNCAKQHQFLISLMEEIESIHNMMNLAQVLMISLIICLVGYPLLMPGSALTIVKNGVFICSCLIQLFTYTLSCHNIMIASSDIADGIYFSRWYHENHTEAGRSLSKAFMIVLLKTQCPCYLTAWGFFPITLDTLKSILTTAFSYLTLMRQSMEQ</sequence>
<dbReference type="AlphaFoldDB" id="A0A4E0RK88"/>
<feature type="transmembrane region" description="Helical" evidence="10">
    <location>
        <begin position="181"/>
        <end position="211"/>
    </location>
</feature>
<evidence type="ECO:0000313" key="12">
    <source>
        <dbReference type="Proteomes" id="UP000297026"/>
    </source>
</evidence>
<evidence type="ECO:0000256" key="1">
    <source>
        <dbReference type="ARBA" id="ARBA00004651"/>
    </source>
</evidence>
<feature type="transmembrane region" description="Helical" evidence="10">
    <location>
        <begin position="309"/>
        <end position="330"/>
    </location>
</feature>
<evidence type="ECO:0000313" key="11">
    <source>
        <dbReference type="EMBL" id="THK33182.1"/>
    </source>
</evidence>
<dbReference type="PANTHER" id="PTHR21137">
    <property type="entry name" value="ODORANT RECEPTOR"/>
    <property type="match status" value="1"/>
</dbReference>
<dbReference type="GeneID" id="107043842"/>
<evidence type="ECO:0000256" key="10">
    <source>
        <dbReference type="RuleBase" id="RU351113"/>
    </source>
</evidence>
<dbReference type="CTD" id="23687767"/>
<gene>
    <name evidence="11" type="primary">Or87</name>
    <name evidence="11" type="ORF">DALL_DALL000387</name>
</gene>
<feature type="transmembrane region" description="Helical" evidence="10">
    <location>
        <begin position="282"/>
        <end position="303"/>
    </location>
</feature>
<dbReference type="GO" id="GO:0007165">
    <property type="term" value="P:signal transduction"/>
    <property type="evidence" value="ECO:0007669"/>
    <property type="project" value="UniProtKB-KW"/>
</dbReference>
<evidence type="ECO:0000256" key="8">
    <source>
        <dbReference type="ARBA" id="ARBA00023170"/>
    </source>
</evidence>
<proteinExistence type="inferred from homology"/>
<reference evidence="11" key="1">
    <citation type="submission" date="2019-02" db="EMBL/GenBank/DDBJ databases">
        <title>Genome of the parasitoid wasp Diachasma alloeum, an emerging model for ecological speciation and transitions to asexual reproduction.</title>
        <authorList>
            <person name="Robertson H.M."/>
            <person name="Walden K.K."/>
            <person name="Tvedte E.S."/>
            <person name="Hood G.R."/>
            <person name="Feder J.L."/>
            <person name="Forbes A.A."/>
            <person name="Logsdon J.M."/>
            <person name="Mcelroy K.E."/>
        </authorList>
    </citation>
    <scope>NUCLEOTIDE SEQUENCE [LARGE SCALE GENOMIC DNA]</scope>
    <source>
        <strain evidence="11">Michigan</strain>
    </source>
</reference>
<protein>
    <recommendedName>
        <fullName evidence="10">Odorant receptor</fullName>
    </recommendedName>
</protein>
<keyword evidence="7 10" id="KW-0472">Membrane</keyword>
<keyword evidence="8 10" id="KW-0675">Receptor</keyword>
<evidence type="ECO:0000256" key="9">
    <source>
        <dbReference type="ARBA" id="ARBA00023224"/>
    </source>
</evidence>